<gene>
    <name evidence="2" type="ORF">LMS43_03495</name>
</gene>
<dbReference type="PANTHER" id="PTHR42964:SF1">
    <property type="entry name" value="POLYKETIDE BIOSYNTHESIS ENOYL-COA HYDRATASE PKSH-RELATED"/>
    <property type="match status" value="1"/>
</dbReference>
<dbReference type="Pfam" id="PF00378">
    <property type="entry name" value="ECH_1"/>
    <property type="match status" value="1"/>
</dbReference>
<name>A0ABT8EGS9_9BURK</name>
<dbReference type="Gene3D" id="3.90.226.10">
    <property type="entry name" value="2-enoyl-CoA Hydratase, Chain A, domain 1"/>
    <property type="match status" value="1"/>
</dbReference>
<evidence type="ECO:0000313" key="2">
    <source>
        <dbReference type="EMBL" id="MDN4120350.1"/>
    </source>
</evidence>
<organism evidence="2 3">
    <name type="scientific">Alcaligenes endophyticus</name>
    <dbReference type="NCBI Taxonomy" id="1929088"/>
    <lineage>
        <taxon>Bacteria</taxon>
        <taxon>Pseudomonadati</taxon>
        <taxon>Pseudomonadota</taxon>
        <taxon>Betaproteobacteria</taxon>
        <taxon>Burkholderiales</taxon>
        <taxon>Alcaligenaceae</taxon>
        <taxon>Alcaligenes</taxon>
    </lineage>
</organism>
<keyword evidence="3" id="KW-1185">Reference proteome</keyword>
<proteinExistence type="inferred from homology"/>
<accession>A0ABT8EGS9</accession>
<evidence type="ECO:0000256" key="1">
    <source>
        <dbReference type="ARBA" id="ARBA00005254"/>
    </source>
</evidence>
<protein>
    <submittedName>
        <fullName evidence="2">Enoyl-CoA hydratase/isomerase family protein</fullName>
    </submittedName>
</protein>
<dbReference type="SUPFAM" id="SSF52096">
    <property type="entry name" value="ClpP/crotonase"/>
    <property type="match status" value="1"/>
</dbReference>
<dbReference type="Proteomes" id="UP001168613">
    <property type="component" value="Unassembled WGS sequence"/>
</dbReference>
<dbReference type="RefSeq" id="WP_266122330.1">
    <property type="nucleotide sequence ID" value="NZ_JAJHNU010000001.1"/>
</dbReference>
<comment type="caution">
    <text evidence="2">The sequence shown here is derived from an EMBL/GenBank/DDBJ whole genome shotgun (WGS) entry which is preliminary data.</text>
</comment>
<dbReference type="InterPro" id="IPR029045">
    <property type="entry name" value="ClpP/crotonase-like_dom_sf"/>
</dbReference>
<comment type="similarity">
    <text evidence="1">Belongs to the enoyl-CoA hydratase/isomerase family.</text>
</comment>
<evidence type="ECO:0000313" key="3">
    <source>
        <dbReference type="Proteomes" id="UP001168613"/>
    </source>
</evidence>
<dbReference type="InterPro" id="IPR001753">
    <property type="entry name" value="Enoyl-CoA_hydra/iso"/>
</dbReference>
<dbReference type="InterPro" id="IPR051683">
    <property type="entry name" value="Enoyl-CoA_Hydratase/Isomerase"/>
</dbReference>
<dbReference type="PANTHER" id="PTHR42964">
    <property type="entry name" value="ENOYL-COA HYDRATASE"/>
    <property type="match status" value="1"/>
</dbReference>
<sequence>MSSDKTLTSDAELIIERQEQAWTFILNRPDKRNALSAELVESLIEGLDQAHAEQVPVLVFRGHGKNFSAGFDFSAYQEQSEGDLVLRFVRLETLLQKVAASPAFTIGLAHGRNFGAGVDLFAACKYRICEPTSSFRMPGLRFGLVLGSRRFAQIVGREKAAYILASTATFEADQAASMDFVHDLVESGNWSQSIASLTASMGCLAHTTRSTLFRVLDNQHHDADLADLVRSASAPGLKARLQAYLKGD</sequence>
<reference evidence="2" key="1">
    <citation type="submission" date="2021-11" db="EMBL/GenBank/DDBJ databases">
        <title>Draft genome sequence of Alcaligenes endophyticus type strain CCUG 75668T.</title>
        <authorList>
            <person name="Salva-Serra F."/>
            <person name="Duran R.E."/>
            <person name="Seeger M."/>
            <person name="Moore E.R.B."/>
            <person name="Jaen-Luchoro D."/>
        </authorList>
    </citation>
    <scope>NUCLEOTIDE SEQUENCE</scope>
    <source>
        <strain evidence="2">CCUG 75668</strain>
    </source>
</reference>
<dbReference type="EMBL" id="JAJHNU010000001">
    <property type="protein sequence ID" value="MDN4120350.1"/>
    <property type="molecule type" value="Genomic_DNA"/>
</dbReference>
<dbReference type="CDD" id="cd06558">
    <property type="entry name" value="crotonase-like"/>
    <property type="match status" value="1"/>
</dbReference>